<gene>
    <name evidence="2" type="ORF">HQN87_07785</name>
</gene>
<organism evidence="2 3">
    <name type="scientific">Paenibacillus tritici</name>
    <dbReference type="NCBI Taxonomy" id="1873425"/>
    <lineage>
        <taxon>Bacteria</taxon>
        <taxon>Bacillati</taxon>
        <taxon>Bacillota</taxon>
        <taxon>Bacilli</taxon>
        <taxon>Bacillales</taxon>
        <taxon>Paenibacillaceae</taxon>
        <taxon>Paenibacillus</taxon>
    </lineage>
</organism>
<evidence type="ECO:0000259" key="1">
    <source>
        <dbReference type="Pfam" id="PF16011"/>
    </source>
</evidence>
<reference evidence="2 3" key="1">
    <citation type="submission" date="2020-05" db="EMBL/GenBank/DDBJ databases">
        <title>Paenibacillus glebae, sp. nov., Paenibacillus humi sp. nov., Paenibacillus pedi sp. nov., Paenibacillus terrestris sp. nov. and Paenibacillus terricola sp. nov., isolated from a forest top soil sample.</title>
        <authorList>
            <person name="Qi S."/>
            <person name="Carlier A."/>
            <person name="Cnockaert M."/>
            <person name="Vandamme P."/>
        </authorList>
    </citation>
    <scope>NUCLEOTIDE SEQUENCE [LARGE SCALE GENOMIC DNA]</scope>
    <source>
        <strain evidence="2 3">LMG 29502</strain>
    </source>
</reference>
<dbReference type="EMBL" id="JABMKX010000004">
    <property type="protein sequence ID" value="NQX45229.1"/>
    <property type="molecule type" value="Genomic_DNA"/>
</dbReference>
<dbReference type="InterPro" id="IPR010502">
    <property type="entry name" value="Carb-bd_dom_fam9"/>
</dbReference>
<evidence type="ECO:0000313" key="3">
    <source>
        <dbReference type="Proteomes" id="UP000711047"/>
    </source>
</evidence>
<dbReference type="CDD" id="cd09620">
    <property type="entry name" value="CBM9_like_3"/>
    <property type="match status" value="1"/>
</dbReference>
<evidence type="ECO:0000313" key="2">
    <source>
        <dbReference type="EMBL" id="NQX45229.1"/>
    </source>
</evidence>
<dbReference type="Gene3D" id="2.60.40.1190">
    <property type="match status" value="1"/>
</dbReference>
<name>A0ABX2DMA8_9BACL</name>
<dbReference type="Proteomes" id="UP000711047">
    <property type="component" value="Unassembled WGS sequence"/>
</dbReference>
<protein>
    <recommendedName>
        <fullName evidence="1">Carbohydrate-binding domain-containing protein</fullName>
    </recommendedName>
</protein>
<dbReference type="SUPFAM" id="SSF49344">
    <property type="entry name" value="CBD9-like"/>
    <property type="match status" value="1"/>
</dbReference>
<dbReference type="Pfam" id="PF16011">
    <property type="entry name" value="CBM9_2"/>
    <property type="match status" value="1"/>
</dbReference>
<comment type="caution">
    <text evidence="2">The sequence shown here is derived from an EMBL/GenBank/DDBJ whole genome shotgun (WGS) entry which is preliminary data.</text>
</comment>
<accession>A0ABX2DMA8</accession>
<feature type="domain" description="Carbohydrate-binding" evidence="1">
    <location>
        <begin position="21"/>
        <end position="213"/>
    </location>
</feature>
<dbReference type="RefSeq" id="WP_173130310.1">
    <property type="nucleotide sequence ID" value="NZ_JABMKX010000004.1"/>
</dbReference>
<proteinExistence type="predicted"/>
<keyword evidence="3" id="KW-1185">Reference proteome</keyword>
<sequence length="214" mass="24718">MEKKLRSYLIQESKLPVNWNEISPLGVDQYLWLHNGYQPKVEVKLCYTGERLHIRFQVFEENPLIRYHSPGDPVYKDSCVEFFIQPLPDSDARYLNFELNAAGVLLLQLGEGREQRIPLAQDSTELFQIKGDFHANAGQTTGENTWWTLEFSIPFAWLQSLFPDFTVASGQLLRGNFYKCGDETDIPHYGCWNRVDSASPNFHLSSCFGELKFQ</sequence>